<reference evidence="1 2" key="1">
    <citation type="journal article" date="2012" name="Appl. Environ. Microbiol.">
        <title>Short-read sequencing for genomic analysis of the brown rot fungus Fibroporia radiculosa.</title>
        <authorList>
            <person name="Tang J.D."/>
            <person name="Perkins A.D."/>
            <person name="Sonstegard T.S."/>
            <person name="Schroeder S.G."/>
            <person name="Burgess S.C."/>
            <person name="Diehl S.V."/>
        </authorList>
    </citation>
    <scope>NUCLEOTIDE SEQUENCE [LARGE SCALE GENOMIC DNA]</scope>
    <source>
        <strain evidence="1 2">TFFH 294</strain>
    </source>
</reference>
<protein>
    <submittedName>
        <fullName evidence="1">Uncharacterized protein</fullName>
    </submittedName>
</protein>
<accession>J4I935</accession>
<name>J4I935_9APHY</name>
<dbReference type="EMBL" id="HE796986">
    <property type="protein sequence ID" value="CCM00471.1"/>
    <property type="molecule type" value="Genomic_DNA"/>
</dbReference>
<sequence>MSLHPKAYPLAKGSSLDGAVDLSAVRHGSASPLVRLSASGKRLGLASPLVRLSASGKRCRECVSFSTGCGLGVPLRDIGYGSQRVIESTLEDAYSCVLEGTSSKKITLAITWPGYAHLGEKKYTFATPPTKLQLACEIGHAFSVFLHTHGKFEQCGNAQSELSVKASRIGVEDISLLNRECDNVPPQNICPPPPLSTILDARPLHLYTPRGDCGLRPQLHRLELILTNIPKTQSRKAI</sequence>
<dbReference type="RefSeq" id="XP_012179754.1">
    <property type="nucleotide sequence ID" value="XM_012324364.1"/>
</dbReference>
<keyword evidence="2" id="KW-1185">Reference proteome</keyword>
<dbReference type="GeneID" id="24095382"/>
<evidence type="ECO:0000313" key="1">
    <source>
        <dbReference type="EMBL" id="CCM00471.1"/>
    </source>
</evidence>
<dbReference type="HOGENOM" id="CLU_1165830_0_0_1"/>
<organism evidence="1 2">
    <name type="scientific">Fibroporia radiculosa</name>
    <dbReference type="NCBI Taxonomy" id="599839"/>
    <lineage>
        <taxon>Eukaryota</taxon>
        <taxon>Fungi</taxon>
        <taxon>Dikarya</taxon>
        <taxon>Basidiomycota</taxon>
        <taxon>Agaricomycotina</taxon>
        <taxon>Agaricomycetes</taxon>
        <taxon>Polyporales</taxon>
        <taxon>Fibroporiaceae</taxon>
        <taxon>Fibroporia</taxon>
    </lineage>
</organism>
<gene>
    <name evidence="1" type="ORF">FIBRA_02504</name>
</gene>
<proteinExistence type="predicted"/>
<dbReference type="InParanoid" id="J4I935"/>
<dbReference type="AlphaFoldDB" id="J4I935"/>
<evidence type="ECO:0000313" key="2">
    <source>
        <dbReference type="Proteomes" id="UP000006352"/>
    </source>
</evidence>
<dbReference type="Proteomes" id="UP000006352">
    <property type="component" value="Unassembled WGS sequence"/>
</dbReference>